<dbReference type="GO" id="GO:0008168">
    <property type="term" value="F:methyltransferase activity"/>
    <property type="evidence" value="ECO:0007669"/>
    <property type="project" value="UniProtKB-KW"/>
</dbReference>
<dbReference type="GO" id="GO:0032259">
    <property type="term" value="P:methylation"/>
    <property type="evidence" value="ECO:0007669"/>
    <property type="project" value="UniProtKB-KW"/>
</dbReference>
<dbReference type="PANTHER" id="PTHR43591">
    <property type="entry name" value="METHYLTRANSFERASE"/>
    <property type="match status" value="1"/>
</dbReference>
<comment type="similarity">
    <text evidence="1">Belongs to the methyltransferase superfamily. LaeA methyltransferase family.</text>
</comment>
<dbReference type="EMBL" id="JAGPYM010000034">
    <property type="protein sequence ID" value="KAH6876611.1"/>
    <property type="molecule type" value="Genomic_DNA"/>
</dbReference>
<evidence type="ECO:0000256" key="1">
    <source>
        <dbReference type="ARBA" id="ARBA00038158"/>
    </source>
</evidence>
<protein>
    <submittedName>
        <fullName evidence="3">S-adenosyl-L-methionine-dependent methyltransferase</fullName>
    </submittedName>
</protein>
<sequence>MAEPSTASAPIEASAPGEHIDDDFSTSDYDAESLSSSSASLSSSIYQHAFENGRRRAALTLAQYHQYRHGTYPIPNDDTEQNRDDMKHAMMLELTDGKLFFAPIGDNPLKIIDLATGTGIWAVDVADKYPSSEVLGVDLSPIQPIWVPPNLRFLVDDIEDEWTHGDDWDFVHMRCISPWLKDKVNVLRQAHEHIKPGGWIEIQELDARANCDDESVSPDSSLSKFFDTAETAVKEFGMKFRAGENLREPLEQAGFVNVSCKVLKVPIGTWPKDKKMALIGLYCRNAVSDMFGAMAAKPFRKVMDPVEIEMFLAAARKDLANPNMHAYEKYYFWMGQKLEANEE</sequence>
<keyword evidence="3" id="KW-0808">Transferase</keyword>
<dbReference type="SUPFAM" id="SSF53335">
    <property type="entry name" value="S-adenosyl-L-methionine-dependent methyltransferases"/>
    <property type="match status" value="1"/>
</dbReference>
<accession>A0A9P9AK66</accession>
<dbReference type="InterPro" id="IPR029063">
    <property type="entry name" value="SAM-dependent_MTases_sf"/>
</dbReference>
<keyword evidence="4" id="KW-1185">Reference proteome</keyword>
<feature type="compositionally biased region" description="Acidic residues" evidence="2">
    <location>
        <begin position="20"/>
        <end position="31"/>
    </location>
</feature>
<dbReference type="Gene3D" id="3.40.50.150">
    <property type="entry name" value="Vaccinia Virus protein VP39"/>
    <property type="match status" value="1"/>
</dbReference>
<evidence type="ECO:0000313" key="4">
    <source>
        <dbReference type="Proteomes" id="UP000777438"/>
    </source>
</evidence>
<dbReference type="Pfam" id="PF13489">
    <property type="entry name" value="Methyltransf_23"/>
    <property type="match status" value="1"/>
</dbReference>
<dbReference type="CDD" id="cd02440">
    <property type="entry name" value="AdoMet_MTases"/>
    <property type="match status" value="1"/>
</dbReference>
<proteinExistence type="inferred from homology"/>
<gene>
    <name evidence="3" type="ORF">B0T10DRAFT_414422</name>
</gene>
<dbReference type="PANTHER" id="PTHR43591:SF10">
    <property type="entry name" value="ABC TRANSMEMBRANE TYPE-1 DOMAIN-CONTAINING PROTEIN-RELATED"/>
    <property type="match status" value="1"/>
</dbReference>
<dbReference type="OrthoDB" id="2013972at2759"/>
<dbReference type="AlphaFoldDB" id="A0A9P9AK66"/>
<keyword evidence="3" id="KW-0489">Methyltransferase</keyword>
<evidence type="ECO:0000256" key="2">
    <source>
        <dbReference type="SAM" id="MobiDB-lite"/>
    </source>
</evidence>
<evidence type="ECO:0000313" key="3">
    <source>
        <dbReference type="EMBL" id="KAH6876611.1"/>
    </source>
</evidence>
<comment type="caution">
    <text evidence="3">The sequence shown here is derived from an EMBL/GenBank/DDBJ whole genome shotgun (WGS) entry which is preliminary data.</text>
</comment>
<reference evidence="3 4" key="1">
    <citation type="journal article" date="2021" name="Nat. Commun.">
        <title>Genetic determinants of endophytism in the Arabidopsis root mycobiome.</title>
        <authorList>
            <person name="Mesny F."/>
            <person name="Miyauchi S."/>
            <person name="Thiergart T."/>
            <person name="Pickel B."/>
            <person name="Atanasova L."/>
            <person name="Karlsson M."/>
            <person name="Huettel B."/>
            <person name="Barry K.W."/>
            <person name="Haridas S."/>
            <person name="Chen C."/>
            <person name="Bauer D."/>
            <person name="Andreopoulos W."/>
            <person name="Pangilinan J."/>
            <person name="LaButti K."/>
            <person name="Riley R."/>
            <person name="Lipzen A."/>
            <person name="Clum A."/>
            <person name="Drula E."/>
            <person name="Henrissat B."/>
            <person name="Kohler A."/>
            <person name="Grigoriev I.V."/>
            <person name="Martin F.M."/>
            <person name="Hacquard S."/>
        </authorList>
    </citation>
    <scope>NUCLEOTIDE SEQUENCE [LARGE SCALE GENOMIC DNA]</scope>
    <source>
        <strain evidence="3 4">MPI-CAGE-CH-0241</strain>
    </source>
</reference>
<organism evidence="3 4">
    <name type="scientific">Thelonectria olida</name>
    <dbReference type="NCBI Taxonomy" id="1576542"/>
    <lineage>
        <taxon>Eukaryota</taxon>
        <taxon>Fungi</taxon>
        <taxon>Dikarya</taxon>
        <taxon>Ascomycota</taxon>
        <taxon>Pezizomycotina</taxon>
        <taxon>Sordariomycetes</taxon>
        <taxon>Hypocreomycetidae</taxon>
        <taxon>Hypocreales</taxon>
        <taxon>Nectriaceae</taxon>
        <taxon>Thelonectria</taxon>
    </lineage>
</organism>
<dbReference type="Proteomes" id="UP000777438">
    <property type="component" value="Unassembled WGS sequence"/>
</dbReference>
<feature type="region of interest" description="Disordered" evidence="2">
    <location>
        <begin position="1"/>
        <end position="31"/>
    </location>
</feature>
<name>A0A9P9AK66_9HYPO</name>